<dbReference type="PRINTS" id="PR00765">
    <property type="entry name" value="CRBOXYPTASEA"/>
</dbReference>
<dbReference type="PROSITE" id="PS52035">
    <property type="entry name" value="PEPTIDASE_M14"/>
    <property type="match status" value="1"/>
</dbReference>
<evidence type="ECO:0000256" key="3">
    <source>
        <dbReference type="PROSITE-ProRule" id="PRU01379"/>
    </source>
</evidence>
<protein>
    <recommendedName>
        <fullName evidence="5">Peptidase M14 domain-containing protein</fullName>
    </recommendedName>
</protein>
<proteinExistence type="inferred from homology"/>
<dbReference type="GO" id="GO:0004181">
    <property type="term" value="F:metallocarboxypeptidase activity"/>
    <property type="evidence" value="ECO:0007669"/>
    <property type="project" value="InterPro"/>
</dbReference>
<feature type="region of interest" description="Disordered" evidence="4">
    <location>
        <begin position="361"/>
        <end position="426"/>
    </location>
</feature>
<reference evidence="6" key="1">
    <citation type="submission" date="2023-10" db="EMBL/GenBank/DDBJ databases">
        <title>Genome assembly of Pristionchus species.</title>
        <authorList>
            <person name="Yoshida K."/>
            <person name="Sommer R.J."/>
        </authorList>
    </citation>
    <scope>NUCLEOTIDE SEQUENCE</scope>
    <source>
        <strain evidence="6">RS5133</strain>
    </source>
</reference>
<dbReference type="Pfam" id="PF00246">
    <property type="entry name" value="Peptidase_M14"/>
    <property type="match status" value="1"/>
</dbReference>
<dbReference type="PANTHER" id="PTHR11705:SF51">
    <property type="entry name" value="CARBOXYPEPTIDASE SURO-1-RELATED"/>
    <property type="match status" value="1"/>
</dbReference>
<dbReference type="FunFam" id="3.40.630.10:FF:000070">
    <property type="entry name" value="Putative carboxypeptidase suro-1"/>
    <property type="match status" value="1"/>
</dbReference>
<dbReference type="CDD" id="cd03860">
    <property type="entry name" value="M14_CP_A-B_like"/>
    <property type="match status" value="1"/>
</dbReference>
<name>A0AAV5W8M2_9BILA</name>
<dbReference type="SMART" id="SM00631">
    <property type="entry name" value="Zn_pept"/>
    <property type="match status" value="1"/>
</dbReference>
<dbReference type="Gene3D" id="3.40.630.10">
    <property type="entry name" value="Zn peptidases"/>
    <property type="match status" value="1"/>
</dbReference>
<evidence type="ECO:0000256" key="4">
    <source>
        <dbReference type="SAM" id="MobiDB-lite"/>
    </source>
</evidence>
<organism evidence="6 7">
    <name type="scientific">Pristionchus fissidentatus</name>
    <dbReference type="NCBI Taxonomy" id="1538716"/>
    <lineage>
        <taxon>Eukaryota</taxon>
        <taxon>Metazoa</taxon>
        <taxon>Ecdysozoa</taxon>
        <taxon>Nematoda</taxon>
        <taxon>Chromadorea</taxon>
        <taxon>Rhabditida</taxon>
        <taxon>Rhabditina</taxon>
        <taxon>Diplogasteromorpha</taxon>
        <taxon>Diplogasteroidea</taxon>
        <taxon>Neodiplogasteridae</taxon>
        <taxon>Pristionchus</taxon>
    </lineage>
</organism>
<sequence length="482" mass="53398">ASDLVANLKRAKYPFGDYASYSEMVRYMRSIEFYYPSFTKIVRLGVTHEGRPIEGLKIGFPIADIEKPAVFIDGNIHAREWASSHTALFIINELVANYGIDPEITRQVNEANIFVVPCLNPDGYEFTRSSPAPAVRLWRKNRSPEKCTRSLWGGERCCGGVDLNRNFEFHWAETGSSVEPCSNIYAGSSSFSEPESQAVENFFRSQDMRGKIGAYLTLHTYGQLFIHPYSHATNTVPEDIADLRLTAMKATGRLAAKFGTKYQVGTGADIMSPASGGSDDWAKDQMKIKYVFLMELRPEDDVSHGFILNRRELIPLGVETVEAVKEVTNAMLAHRSNGNAMHAVARQKAIYREQQAARARARTAAPTTRFTNPTTPLQTTTTTVAQSTAPHTTTSVSTTTTTTTTTARPSTTTTTVTTERPTTTTTTVTPLPSTTAVTRSAATVTVPSRPQTTRMPVVPTRRRPWLTYKPKLRPRPTTVTNR</sequence>
<dbReference type="Proteomes" id="UP001432322">
    <property type="component" value="Unassembled WGS sequence"/>
</dbReference>
<feature type="active site" description="Proton donor/acceptor" evidence="3">
    <location>
        <position position="295"/>
    </location>
</feature>
<evidence type="ECO:0000259" key="5">
    <source>
        <dbReference type="PROSITE" id="PS52035"/>
    </source>
</evidence>
<evidence type="ECO:0000256" key="2">
    <source>
        <dbReference type="ARBA" id="ARBA00005988"/>
    </source>
</evidence>
<feature type="domain" description="Peptidase M14" evidence="5">
    <location>
        <begin position="17"/>
        <end position="331"/>
    </location>
</feature>
<dbReference type="PANTHER" id="PTHR11705">
    <property type="entry name" value="PROTEASE FAMILY M14 CARBOXYPEPTIDASE A,B"/>
    <property type="match status" value="1"/>
</dbReference>
<evidence type="ECO:0000256" key="1">
    <source>
        <dbReference type="ARBA" id="ARBA00001947"/>
    </source>
</evidence>
<dbReference type="AlphaFoldDB" id="A0AAV5W8M2"/>
<gene>
    <name evidence="6" type="ORF">PFISCL1PPCAC_18027</name>
</gene>
<dbReference type="InterPro" id="IPR000834">
    <property type="entry name" value="Peptidase_M14"/>
</dbReference>
<comment type="caution">
    <text evidence="6">The sequence shown here is derived from an EMBL/GenBank/DDBJ whole genome shotgun (WGS) entry which is preliminary data.</text>
</comment>
<keyword evidence="7" id="KW-1185">Reference proteome</keyword>
<dbReference type="SUPFAM" id="SSF53187">
    <property type="entry name" value="Zn-dependent exopeptidases"/>
    <property type="match status" value="1"/>
</dbReference>
<dbReference type="GO" id="GO:0006508">
    <property type="term" value="P:proteolysis"/>
    <property type="evidence" value="ECO:0007669"/>
    <property type="project" value="InterPro"/>
</dbReference>
<feature type="non-terminal residue" evidence="6">
    <location>
        <position position="1"/>
    </location>
</feature>
<evidence type="ECO:0000313" key="7">
    <source>
        <dbReference type="Proteomes" id="UP001432322"/>
    </source>
</evidence>
<comment type="cofactor">
    <cofactor evidence="1">
        <name>Zn(2+)</name>
        <dbReference type="ChEBI" id="CHEBI:29105"/>
    </cofactor>
</comment>
<dbReference type="GO" id="GO:0008270">
    <property type="term" value="F:zinc ion binding"/>
    <property type="evidence" value="ECO:0007669"/>
    <property type="project" value="InterPro"/>
</dbReference>
<accession>A0AAV5W8M2</accession>
<evidence type="ECO:0000313" key="6">
    <source>
        <dbReference type="EMBL" id="GMT26730.1"/>
    </source>
</evidence>
<dbReference type="EMBL" id="BTSY01000005">
    <property type="protein sequence ID" value="GMT26730.1"/>
    <property type="molecule type" value="Genomic_DNA"/>
</dbReference>
<dbReference type="GO" id="GO:0005615">
    <property type="term" value="C:extracellular space"/>
    <property type="evidence" value="ECO:0007669"/>
    <property type="project" value="TreeGrafter"/>
</dbReference>
<comment type="similarity">
    <text evidence="2 3">Belongs to the peptidase M14 family.</text>
</comment>